<organism evidence="2 3">
    <name type="scientific">Candidatus Mucispirillum faecigallinarum</name>
    <dbReference type="NCBI Taxonomy" id="2838699"/>
    <lineage>
        <taxon>Bacteria</taxon>
        <taxon>Pseudomonadati</taxon>
        <taxon>Deferribacterota</taxon>
        <taxon>Deferribacteres</taxon>
        <taxon>Deferribacterales</taxon>
        <taxon>Mucispirillaceae</taxon>
        <taxon>Mucispirillum</taxon>
    </lineage>
</organism>
<proteinExistence type="predicted"/>
<dbReference type="Gene3D" id="2.60.450.10">
    <property type="entry name" value="Lipopolysaccharide (LPS) transport protein A like domain"/>
    <property type="match status" value="1"/>
</dbReference>
<evidence type="ECO:0000313" key="3">
    <source>
        <dbReference type="Proteomes" id="UP000824176"/>
    </source>
</evidence>
<keyword evidence="1" id="KW-0812">Transmembrane</keyword>
<comment type="caution">
    <text evidence="2">The sequence shown here is derived from an EMBL/GenBank/DDBJ whole genome shotgun (WGS) entry which is preliminary data.</text>
</comment>
<protein>
    <submittedName>
        <fullName evidence="2">Uncharacterized protein</fullName>
    </submittedName>
</protein>
<dbReference type="AlphaFoldDB" id="A0A9D2KCM2"/>
<reference evidence="2" key="2">
    <citation type="submission" date="2021-04" db="EMBL/GenBank/DDBJ databases">
        <authorList>
            <person name="Gilroy R."/>
        </authorList>
    </citation>
    <scope>NUCLEOTIDE SEQUENCE</scope>
    <source>
        <strain evidence="2">ChiW4-1371</strain>
    </source>
</reference>
<reference evidence="2" key="1">
    <citation type="journal article" date="2021" name="PeerJ">
        <title>Extensive microbial diversity within the chicken gut microbiome revealed by metagenomics and culture.</title>
        <authorList>
            <person name="Gilroy R."/>
            <person name="Ravi A."/>
            <person name="Getino M."/>
            <person name="Pursley I."/>
            <person name="Horton D.L."/>
            <person name="Alikhan N.F."/>
            <person name="Baker D."/>
            <person name="Gharbi K."/>
            <person name="Hall N."/>
            <person name="Watson M."/>
            <person name="Adriaenssens E.M."/>
            <person name="Foster-Nyarko E."/>
            <person name="Jarju S."/>
            <person name="Secka A."/>
            <person name="Antonio M."/>
            <person name="Oren A."/>
            <person name="Chaudhuri R.R."/>
            <person name="La Ragione R."/>
            <person name="Hildebrand F."/>
            <person name="Pallen M.J."/>
        </authorList>
    </citation>
    <scope>NUCLEOTIDE SEQUENCE</scope>
    <source>
        <strain evidence="2">ChiW4-1371</strain>
    </source>
</reference>
<accession>A0A9D2KCM2</accession>
<feature type="transmembrane region" description="Helical" evidence="1">
    <location>
        <begin position="12"/>
        <end position="31"/>
    </location>
</feature>
<gene>
    <name evidence="2" type="ORF">H9804_10125</name>
</gene>
<name>A0A9D2KCM2_9BACT</name>
<sequence>MLGVKGKLRIYNVLLFLSLLIFLIVIMVVFIREDKDMVPYRSDLLKNIVKLNEVDLIYIIDNNTFVKLKAKTGDVDIIDYNIDMEHVDVLYTGKDFVINAQAERGEYLSQRFLKAYDNITGHMDNMTFKTGSEGFLEYDYIEGRGEVKNGVTITQDNNSISSKSMAFDIKNNFIIFKDNVTVDYIPAQE</sequence>
<keyword evidence="1" id="KW-0472">Membrane</keyword>
<evidence type="ECO:0000313" key="2">
    <source>
        <dbReference type="EMBL" id="HIZ90291.1"/>
    </source>
</evidence>
<dbReference type="Proteomes" id="UP000824176">
    <property type="component" value="Unassembled WGS sequence"/>
</dbReference>
<evidence type="ECO:0000256" key="1">
    <source>
        <dbReference type="SAM" id="Phobius"/>
    </source>
</evidence>
<dbReference type="EMBL" id="DXAQ01000149">
    <property type="protein sequence ID" value="HIZ90291.1"/>
    <property type="molecule type" value="Genomic_DNA"/>
</dbReference>
<keyword evidence="1" id="KW-1133">Transmembrane helix</keyword>